<gene>
    <name evidence="1" type="ORF">LOTGIDRAFT_152741</name>
</gene>
<dbReference type="Proteomes" id="UP000030746">
    <property type="component" value="Unassembled WGS sequence"/>
</dbReference>
<dbReference type="KEGG" id="lgi:LOTGIDRAFT_152741"/>
<dbReference type="OrthoDB" id="6775587at2759"/>
<dbReference type="EMBL" id="KB201304">
    <property type="protein sequence ID" value="ESO97650.1"/>
    <property type="molecule type" value="Genomic_DNA"/>
</dbReference>
<dbReference type="AlphaFoldDB" id="V4AS10"/>
<evidence type="ECO:0000313" key="1">
    <source>
        <dbReference type="EMBL" id="ESO97650.1"/>
    </source>
</evidence>
<keyword evidence="2" id="KW-1185">Reference proteome</keyword>
<organism evidence="1 2">
    <name type="scientific">Lottia gigantea</name>
    <name type="common">Giant owl limpet</name>
    <dbReference type="NCBI Taxonomy" id="225164"/>
    <lineage>
        <taxon>Eukaryota</taxon>
        <taxon>Metazoa</taxon>
        <taxon>Spiralia</taxon>
        <taxon>Lophotrochozoa</taxon>
        <taxon>Mollusca</taxon>
        <taxon>Gastropoda</taxon>
        <taxon>Patellogastropoda</taxon>
        <taxon>Lottioidea</taxon>
        <taxon>Lottiidae</taxon>
        <taxon>Lottia</taxon>
    </lineage>
</organism>
<reference evidence="1 2" key="1">
    <citation type="journal article" date="2013" name="Nature">
        <title>Insights into bilaterian evolution from three spiralian genomes.</title>
        <authorList>
            <person name="Simakov O."/>
            <person name="Marletaz F."/>
            <person name="Cho S.J."/>
            <person name="Edsinger-Gonzales E."/>
            <person name="Havlak P."/>
            <person name="Hellsten U."/>
            <person name="Kuo D.H."/>
            <person name="Larsson T."/>
            <person name="Lv J."/>
            <person name="Arendt D."/>
            <person name="Savage R."/>
            <person name="Osoegawa K."/>
            <person name="de Jong P."/>
            <person name="Grimwood J."/>
            <person name="Chapman J.A."/>
            <person name="Shapiro H."/>
            <person name="Aerts A."/>
            <person name="Otillar R.P."/>
            <person name="Terry A.Y."/>
            <person name="Boore J.L."/>
            <person name="Grigoriev I.V."/>
            <person name="Lindberg D.R."/>
            <person name="Seaver E.C."/>
            <person name="Weisblat D.A."/>
            <person name="Putnam N.H."/>
            <person name="Rokhsar D.S."/>
        </authorList>
    </citation>
    <scope>NUCLEOTIDE SEQUENCE [LARGE SCALE GENOMIC DNA]</scope>
</reference>
<evidence type="ECO:0000313" key="2">
    <source>
        <dbReference type="Proteomes" id="UP000030746"/>
    </source>
</evidence>
<dbReference type="GeneID" id="20235765"/>
<dbReference type="RefSeq" id="XP_009051507.1">
    <property type="nucleotide sequence ID" value="XM_009053259.1"/>
</dbReference>
<dbReference type="HOGENOM" id="CLU_049085_3_0_1"/>
<dbReference type="CTD" id="20235765"/>
<proteinExistence type="predicted"/>
<protein>
    <submittedName>
        <fullName evidence="1">Uncharacterized protein</fullName>
    </submittedName>
</protein>
<accession>V4AS10</accession>
<sequence length="287" mass="33592">MDNGNNILKRNKEYIKAKNKIKTQVENNRLQQLGLTENLQTLFQPILKSQEDIKKKLALEYKPPIEPTPPIEPHQIEYPIEYDGIIIRTLDDINHYFSNPDPDLPKSISPIVDNDGLLFNGYRIKFDQFYPSFKIDTKDFIFTTTEGLIDLMNGGDIEIANRKDLEQYLKFLYMIKTKRKTKRLMAVETYLNKVIPDEEESDDYGENYPPIIQEIDEFEDMISGEGITFLSDNNEELLNRLRVILAAMKEGHRSHRQYNEVNCILKRLLEKGIIDKNDYKSVIKNVK</sequence>
<name>V4AS10_LOTGI</name>